<comment type="similarity">
    <text evidence="2">Belongs to the polysaccharide deacetylase family.</text>
</comment>
<dbReference type="InterPro" id="IPR050248">
    <property type="entry name" value="Polysacc_deacetylase_ArnD"/>
</dbReference>
<evidence type="ECO:0000256" key="6">
    <source>
        <dbReference type="ARBA" id="ARBA00032976"/>
    </source>
</evidence>
<evidence type="ECO:0000256" key="7">
    <source>
        <dbReference type="SAM" id="SignalP"/>
    </source>
</evidence>
<accession>A0ABS9VKE7</accession>
<name>A0ABS9VKE7_9SPHN</name>
<dbReference type="PROSITE" id="PS51677">
    <property type="entry name" value="NODB"/>
    <property type="match status" value="1"/>
</dbReference>
<feature type="chain" id="PRO_5045955690" description="Chitooligosaccharide deacetylase" evidence="7">
    <location>
        <begin position="20"/>
        <end position="302"/>
    </location>
</feature>
<dbReference type="Gene3D" id="3.20.20.370">
    <property type="entry name" value="Glycoside hydrolase/deacetylase"/>
    <property type="match status" value="1"/>
</dbReference>
<keyword evidence="4" id="KW-0479">Metal-binding</keyword>
<comment type="caution">
    <text evidence="9">The sequence shown here is derived from an EMBL/GenBank/DDBJ whole genome shotgun (WGS) entry which is preliminary data.</text>
</comment>
<sequence>MKLKVAFAASIVVLLPACATPQANQRAIAITVDDLPLHGPTPHGETAVSVAEGVISALTAEHVPAYGFINGHWTVDDPATAPVLTMWRAAGLPLANHGWSHRHLSEMTPVEFEQELVRNEPLLQAGSEDWHWFRYPFLDEGETAEKRAAARDVLARHGYKIASVTADFSDWAWTGPYQRCKDAGDTAAISKLEELYMQAARESIGYHRNLSQTVYGREIPYVLLLHVSPFEARILPRLLKLYREEGFRFATLEEVEADPAYHDQIDPKLSAEPQGLDHKAAAKQALPPRTDFQSVLDGMCKG</sequence>
<evidence type="ECO:0000256" key="4">
    <source>
        <dbReference type="ARBA" id="ARBA00022723"/>
    </source>
</evidence>
<keyword evidence="5" id="KW-0378">Hydrolase</keyword>
<comment type="function">
    <text evidence="1">Is involved in generating a small heat-stable compound (Nod), an acylated oligomer of N-acetylglucosamine, that stimulates mitosis in various plant protoplasts.</text>
</comment>
<keyword evidence="7" id="KW-0732">Signal</keyword>
<evidence type="ECO:0000256" key="2">
    <source>
        <dbReference type="ARBA" id="ARBA00010973"/>
    </source>
</evidence>
<keyword evidence="10" id="KW-1185">Reference proteome</keyword>
<dbReference type="CDD" id="cd10960">
    <property type="entry name" value="CE4_NodB_like_1"/>
    <property type="match status" value="1"/>
</dbReference>
<dbReference type="PANTHER" id="PTHR10587">
    <property type="entry name" value="GLYCOSYL TRANSFERASE-RELATED"/>
    <property type="match status" value="1"/>
</dbReference>
<dbReference type="SUPFAM" id="SSF88713">
    <property type="entry name" value="Glycoside hydrolase/deacetylase"/>
    <property type="match status" value="1"/>
</dbReference>
<evidence type="ECO:0000256" key="1">
    <source>
        <dbReference type="ARBA" id="ARBA00003236"/>
    </source>
</evidence>
<dbReference type="InterPro" id="IPR002509">
    <property type="entry name" value="NODB_dom"/>
</dbReference>
<dbReference type="Proteomes" id="UP001203058">
    <property type="component" value="Unassembled WGS sequence"/>
</dbReference>
<dbReference type="Pfam" id="PF01522">
    <property type="entry name" value="Polysacc_deac_1"/>
    <property type="match status" value="1"/>
</dbReference>
<feature type="domain" description="NodB homology" evidence="8">
    <location>
        <begin position="26"/>
        <end position="250"/>
    </location>
</feature>
<dbReference type="RefSeq" id="WP_241446213.1">
    <property type="nucleotide sequence ID" value="NZ_JAKZHW010000001.1"/>
</dbReference>
<dbReference type="InterPro" id="IPR011330">
    <property type="entry name" value="Glyco_hydro/deAcase_b/a-brl"/>
</dbReference>
<evidence type="ECO:0000259" key="8">
    <source>
        <dbReference type="PROSITE" id="PS51677"/>
    </source>
</evidence>
<dbReference type="EMBL" id="JAKZHW010000001">
    <property type="protein sequence ID" value="MCH8615434.1"/>
    <property type="molecule type" value="Genomic_DNA"/>
</dbReference>
<organism evidence="9 10">
    <name type="scientific">Sphingomonas telluris</name>
    <dbReference type="NCBI Taxonomy" id="2907998"/>
    <lineage>
        <taxon>Bacteria</taxon>
        <taxon>Pseudomonadati</taxon>
        <taxon>Pseudomonadota</taxon>
        <taxon>Alphaproteobacteria</taxon>
        <taxon>Sphingomonadales</taxon>
        <taxon>Sphingomonadaceae</taxon>
        <taxon>Sphingomonas</taxon>
    </lineage>
</organism>
<reference evidence="9 10" key="1">
    <citation type="submission" date="2022-03" db="EMBL/GenBank/DDBJ databases">
        <authorList>
            <person name="Jo J.-H."/>
            <person name="Im W.-T."/>
        </authorList>
    </citation>
    <scope>NUCLEOTIDE SEQUENCE [LARGE SCALE GENOMIC DNA]</scope>
    <source>
        <strain evidence="9 10">SM33</strain>
    </source>
</reference>
<feature type="signal peptide" evidence="7">
    <location>
        <begin position="1"/>
        <end position="19"/>
    </location>
</feature>
<gene>
    <name evidence="9" type="ORF">LZ016_04880</name>
</gene>
<evidence type="ECO:0000256" key="5">
    <source>
        <dbReference type="ARBA" id="ARBA00022801"/>
    </source>
</evidence>
<evidence type="ECO:0000313" key="10">
    <source>
        <dbReference type="Proteomes" id="UP001203058"/>
    </source>
</evidence>
<evidence type="ECO:0000256" key="3">
    <source>
        <dbReference type="ARBA" id="ARBA00020071"/>
    </source>
</evidence>
<dbReference type="PANTHER" id="PTHR10587:SF133">
    <property type="entry name" value="CHITIN DEACETYLASE 1-RELATED"/>
    <property type="match status" value="1"/>
</dbReference>
<protein>
    <recommendedName>
        <fullName evidence="3">Chitooligosaccharide deacetylase</fullName>
    </recommendedName>
    <alternativeName>
        <fullName evidence="6">Nodulation protein B</fullName>
    </alternativeName>
</protein>
<proteinExistence type="inferred from homology"/>
<evidence type="ECO:0000313" key="9">
    <source>
        <dbReference type="EMBL" id="MCH8615434.1"/>
    </source>
</evidence>